<name>A0A8J3SAA9_PLARO</name>
<dbReference type="EMBL" id="BOOI01000070">
    <property type="protein sequence ID" value="GIH87999.1"/>
    <property type="molecule type" value="Genomic_DNA"/>
</dbReference>
<evidence type="ECO:0000313" key="1">
    <source>
        <dbReference type="EMBL" id="GIH87999.1"/>
    </source>
</evidence>
<gene>
    <name evidence="1" type="ORF">Pro02_64070</name>
</gene>
<keyword evidence="2" id="KW-1185">Reference proteome</keyword>
<protein>
    <submittedName>
        <fullName evidence="1">Uncharacterized protein</fullName>
    </submittedName>
</protein>
<reference evidence="1" key="1">
    <citation type="submission" date="2021-01" db="EMBL/GenBank/DDBJ databases">
        <title>Whole genome shotgun sequence of Planobispora rosea NBRC 15558.</title>
        <authorList>
            <person name="Komaki H."/>
            <person name="Tamura T."/>
        </authorList>
    </citation>
    <scope>NUCLEOTIDE SEQUENCE</scope>
    <source>
        <strain evidence="1">NBRC 15558</strain>
    </source>
</reference>
<evidence type="ECO:0000313" key="2">
    <source>
        <dbReference type="Proteomes" id="UP000655044"/>
    </source>
</evidence>
<dbReference type="AlphaFoldDB" id="A0A8J3SAA9"/>
<accession>A0A8J3SAA9</accession>
<organism evidence="1 2">
    <name type="scientific">Planobispora rosea</name>
    <dbReference type="NCBI Taxonomy" id="35762"/>
    <lineage>
        <taxon>Bacteria</taxon>
        <taxon>Bacillati</taxon>
        <taxon>Actinomycetota</taxon>
        <taxon>Actinomycetes</taxon>
        <taxon>Streptosporangiales</taxon>
        <taxon>Streptosporangiaceae</taxon>
        <taxon>Planobispora</taxon>
    </lineage>
</organism>
<sequence>MADYQIPPDLLNAQVAFYMADAECERLAAALPPSTAGGASISDEQRDELDKARARRMDLVNILYDDTHPWWSEVDNRYFARMALYKAAKTKLAAKAGKASS</sequence>
<proteinExistence type="predicted"/>
<dbReference type="RefSeq" id="WP_189243694.1">
    <property type="nucleotide sequence ID" value="NZ_BMQP01000047.1"/>
</dbReference>
<comment type="caution">
    <text evidence="1">The sequence shown here is derived from an EMBL/GenBank/DDBJ whole genome shotgun (WGS) entry which is preliminary data.</text>
</comment>
<dbReference type="Proteomes" id="UP000655044">
    <property type="component" value="Unassembled WGS sequence"/>
</dbReference>